<dbReference type="InterPro" id="IPR010877">
    <property type="entry name" value="Phage_Mu_Gp46"/>
</dbReference>
<organism evidence="1 2">
    <name type="scientific">Derxia gummosa DSM 723</name>
    <dbReference type="NCBI Taxonomy" id="1121388"/>
    <lineage>
        <taxon>Bacteria</taxon>
        <taxon>Pseudomonadati</taxon>
        <taxon>Pseudomonadota</taxon>
        <taxon>Betaproteobacteria</taxon>
        <taxon>Burkholderiales</taxon>
        <taxon>Alcaligenaceae</taxon>
        <taxon>Derxia</taxon>
    </lineage>
</organism>
<sequence length="149" mass="16226">MLYTATPAALTVGGRSYTPALHPDAKLARAVAISLFSWRRANDDDELPGDERMGWWGDSYADESGDRIGSRLWLLARATLTQRTLDLAREYAVEALAWLTADGVATSIDVTVERLGLTAAGMTVTVNRASGGPLALRYDDLWTEIRNGL</sequence>
<dbReference type="RefSeq" id="WP_028310987.1">
    <property type="nucleotide sequence ID" value="NZ_AXWS01000008.1"/>
</dbReference>
<dbReference type="AlphaFoldDB" id="A0A8B6X3R6"/>
<evidence type="ECO:0000313" key="2">
    <source>
        <dbReference type="RefSeq" id="WP_028310987.1"/>
    </source>
</evidence>
<dbReference type="OrthoDB" id="5677166at2"/>
<evidence type="ECO:0000313" key="1">
    <source>
        <dbReference type="Proteomes" id="UP000675920"/>
    </source>
</evidence>
<accession>A0A8B6X3R6</accession>
<name>A0A8B6X3R6_9BURK</name>
<reference evidence="2" key="1">
    <citation type="submission" date="2025-08" db="UniProtKB">
        <authorList>
            <consortium name="RefSeq"/>
        </authorList>
    </citation>
    <scope>IDENTIFICATION</scope>
</reference>
<keyword evidence="1" id="KW-1185">Reference proteome</keyword>
<protein>
    <submittedName>
        <fullName evidence="2">Phage GP46 family protein</fullName>
    </submittedName>
</protein>
<proteinExistence type="predicted"/>
<dbReference type="Proteomes" id="UP000675920">
    <property type="component" value="Unplaced"/>
</dbReference>
<dbReference type="Pfam" id="PF07409">
    <property type="entry name" value="GP46"/>
    <property type="match status" value="1"/>
</dbReference>